<evidence type="ECO:0008006" key="4">
    <source>
        <dbReference type="Google" id="ProtNLM"/>
    </source>
</evidence>
<sequence length="380" mass="40190">MKKFLTLVVVLLIVVGISPLLVSAGSLKYGENYSLRKGESIDGDLYAVGANTTIAGNVLGDLVATGMSVFVGGNEISDDVLVIADSAHIISSVKKDLRAIARKIYIGDNVGEDVAVAAGSIELLPQASVAGDLLIAAGQASIFGEVQGNLKAVVGEIFIDDIIHGDVSLVANKVVLGPNAVISGSFSYSASEPAEIQSGANIVGETTYRAINTRARAEKLLPTFWGTWFVIKFIVLLLSALIAHGILRNISSRFVVVALHHKAWSLLKGFLVFVAVPVAAFIGMLTFIAIPFSLFALALYGIGILLALVYAPIVLGSYIHKIYKRPEELVVSWKTIVTGSVALALIGLIPILGGIISYAVLLIALGGIYQVLFDKFMEVR</sequence>
<dbReference type="Proteomes" id="UP000179283">
    <property type="component" value="Unassembled WGS sequence"/>
</dbReference>
<feature type="transmembrane region" description="Helical" evidence="1">
    <location>
        <begin position="225"/>
        <end position="247"/>
    </location>
</feature>
<accession>A0A1G2U121</accession>
<dbReference type="EMBL" id="MHWD01000025">
    <property type="protein sequence ID" value="OHB03227.1"/>
    <property type="molecule type" value="Genomic_DNA"/>
</dbReference>
<organism evidence="2 3">
    <name type="scientific">Candidatus Zambryskibacteria bacterium RIFCSPLOWO2_01_FULL_43_17</name>
    <dbReference type="NCBI Taxonomy" id="1802760"/>
    <lineage>
        <taxon>Bacteria</taxon>
        <taxon>Candidatus Zambryskiibacteriota</taxon>
    </lineage>
</organism>
<gene>
    <name evidence="2" type="ORF">A2920_02575</name>
</gene>
<proteinExistence type="predicted"/>
<evidence type="ECO:0000313" key="3">
    <source>
        <dbReference type="Proteomes" id="UP000179283"/>
    </source>
</evidence>
<feature type="transmembrane region" description="Helical" evidence="1">
    <location>
        <begin position="298"/>
        <end position="319"/>
    </location>
</feature>
<feature type="transmembrane region" description="Helical" evidence="1">
    <location>
        <begin position="331"/>
        <end position="349"/>
    </location>
</feature>
<protein>
    <recommendedName>
        <fullName evidence="4">Polymer-forming cytoskeletal protein</fullName>
    </recommendedName>
</protein>
<dbReference type="AlphaFoldDB" id="A0A1G2U121"/>
<evidence type="ECO:0000313" key="2">
    <source>
        <dbReference type="EMBL" id="OHB03227.1"/>
    </source>
</evidence>
<feature type="transmembrane region" description="Helical" evidence="1">
    <location>
        <begin position="267"/>
        <end position="292"/>
    </location>
</feature>
<feature type="transmembrane region" description="Helical" evidence="1">
    <location>
        <begin position="355"/>
        <end position="373"/>
    </location>
</feature>
<comment type="caution">
    <text evidence="2">The sequence shown here is derived from an EMBL/GenBank/DDBJ whole genome shotgun (WGS) entry which is preliminary data.</text>
</comment>
<evidence type="ECO:0000256" key="1">
    <source>
        <dbReference type="SAM" id="Phobius"/>
    </source>
</evidence>
<keyword evidence="1" id="KW-0812">Transmembrane</keyword>
<reference evidence="2 3" key="1">
    <citation type="journal article" date="2016" name="Nat. Commun.">
        <title>Thousands of microbial genomes shed light on interconnected biogeochemical processes in an aquifer system.</title>
        <authorList>
            <person name="Anantharaman K."/>
            <person name="Brown C.T."/>
            <person name="Hug L.A."/>
            <person name="Sharon I."/>
            <person name="Castelle C.J."/>
            <person name="Probst A.J."/>
            <person name="Thomas B.C."/>
            <person name="Singh A."/>
            <person name="Wilkins M.J."/>
            <person name="Karaoz U."/>
            <person name="Brodie E.L."/>
            <person name="Williams K.H."/>
            <person name="Hubbard S.S."/>
            <person name="Banfield J.F."/>
        </authorList>
    </citation>
    <scope>NUCLEOTIDE SEQUENCE [LARGE SCALE GENOMIC DNA]</scope>
</reference>
<keyword evidence="1" id="KW-1133">Transmembrane helix</keyword>
<keyword evidence="1" id="KW-0472">Membrane</keyword>
<name>A0A1G2U121_9BACT</name>